<protein>
    <recommendedName>
        <fullName evidence="7">CDP-diacylglycerol pyrophosphatase</fullName>
        <ecNumber evidence="6">3.6.1.26</ecNumber>
    </recommendedName>
    <alternativeName>
        <fullName evidence="17">CDP-diacylglycerol phosphatidylhydrolase</fullName>
    </alternativeName>
    <alternativeName>
        <fullName evidence="18">CDP-diglyceride hydrolase</fullName>
    </alternativeName>
</protein>
<dbReference type="InterPro" id="IPR036265">
    <property type="entry name" value="HIT-like_sf"/>
</dbReference>
<feature type="compositionally biased region" description="Basic and acidic residues" evidence="19">
    <location>
        <begin position="272"/>
        <end position="290"/>
    </location>
</feature>
<evidence type="ECO:0000256" key="19">
    <source>
        <dbReference type="SAM" id="MobiDB-lite"/>
    </source>
</evidence>
<sequence length="290" mass="31437">MRDQSKTSIRLEVQISGKWTMLTESCRSLLGLTLAAIMVGCAAAPISLPPPPVHANGQVLWHIVSEHCIPDQRDRGNPAPCAKVSVADGIQAGYVVLKDRVGKSQYLVMPTIMITGIEDPQLLTPGAPDYFTPAWSARKFVAKRLGTALAREDVSIAINSLYGRTQDLLHLHVDCLRTDVRDALRLAAPTIGHHWVRHALILNGYHYRAVRVDGDDAVAANPFRLLSKGLHVRQSDMGAWTLVLAGMDYPDGPPGFVLLAARANPAAGYKGSGEDLQDHACTGRDAPARY</sequence>
<dbReference type="AlphaFoldDB" id="A0A494TDW0"/>
<gene>
    <name evidence="21" type="ORF">D3Y57_19345</name>
</gene>
<dbReference type="EC" id="3.6.1.26" evidence="6"/>
<evidence type="ECO:0000256" key="5">
    <source>
        <dbReference type="ARBA" id="ARBA00006435"/>
    </source>
</evidence>
<name>A0A494TDW0_SPHPE</name>
<dbReference type="NCBIfam" id="NF003986">
    <property type="entry name" value="PRK05471.1-5"/>
    <property type="match status" value="1"/>
</dbReference>
<keyword evidence="8" id="KW-1003">Cell membrane</keyword>
<comment type="subcellular location">
    <subcellularLocation>
        <location evidence="2">Cell membrane</location>
        <topology evidence="2">Single-pass membrane protein</topology>
    </subcellularLocation>
</comment>
<evidence type="ECO:0000313" key="22">
    <source>
        <dbReference type="Proteomes" id="UP000276254"/>
    </source>
</evidence>
<evidence type="ECO:0000313" key="21">
    <source>
        <dbReference type="EMBL" id="AYJ87687.1"/>
    </source>
</evidence>
<dbReference type="OrthoDB" id="481399at2"/>
<feature type="region of interest" description="Disordered" evidence="19">
    <location>
        <begin position="271"/>
        <end position="290"/>
    </location>
</feature>
<reference evidence="21 22" key="1">
    <citation type="submission" date="2018-09" db="EMBL/GenBank/DDBJ databases">
        <title>Sphingomonas peninsula sp. nov., isolated from fildes peninsula, Antarctic soil.</title>
        <authorList>
            <person name="Yingchao G."/>
        </authorList>
    </citation>
    <scope>NUCLEOTIDE SEQUENCE [LARGE SCALE GENOMIC DNA]</scope>
    <source>
        <strain evidence="21 22">YZ-8</strain>
    </source>
</reference>
<evidence type="ECO:0000256" key="16">
    <source>
        <dbReference type="ARBA" id="ARBA00023264"/>
    </source>
</evidence>
<dbReference type="UniPathway" id="UPA00609">
    <property type="reaction ID" value="UER00664"/>
</dbReference>
<evidence type="ECO:0000256" key="18">
    <source>
        <dbReference type="ARBA" id="ARBA00032892"/>
    </source>
</evidence>
<evidence type="ECO:0000256" key="8">
    <source>
        <dbReference type="ARBA" id="ARBA00022475"/>
    </source>
</evidence>
<evidence type="ECO:0000256" key="20">
    <source>
        <dbReference type="SAM" id="Phobius"/>
    </source>
</evidence>
<keyword evidence="14 20" id="KW-0472">Membrane</keyword>
<evidence type="ECO:0000256" key="6">
    <source>
        <dbReference type="ARBA" id="ARBA00012375"/>
    </source>
</evidence>
<evidence type="ECO:0000256" key="13">
    <source>
        <dbReference type="ARBA" id="ARBA00023098"/>
    </source>
</evidence>
<dbReference type="GO" id="GO:0005886">
    <property type="term" value="C:plasma membrane"/>
    <property type="evidence" value="ECO:0007669"/>
    <property type="project" value="UniProtKB-SubCell"/>
</dbReference>
<dbReference type="Pfam" id="PF02611">
    <property type="entry name" value="CDH"/>
    <property type="match status" value="1"/>
</dbReference>
<evidence type="ECO:0000256" key="12">
    <source>
        <dbReference type="ARBA" id="ARBA00022989"/>
    </source>
</evidence>
<accession>A0A494TDW0</accession>
<keyword evidence="12 20" id="KW-1133">Transmembrane helix</keyword>
<feature type="transmembrane region" description="Helical" evidence="20">
    <location>
        <begin position="28"/>
        <end position="48"/>
    </location>
</feature>
<proteinExistence type="inferred from homology"/>
<keyword evidence="13" id="KW-0443">Lipid metabolism</keyword>
<organism evidence="21 22">
    <name type="scientific">Sphingomonas paeninsulae</name>
    <dbReference type="NCBI Taxonomy" id="2319844"/>
    <lineage>
        <taxon>Bacteria</taxon>
        <taxon>Pseudomonadati</taxon>
        <taxon>Pseudomonadota</taxon>
        <taxon>Alphaproteobacteria</taxon>
        <taxon>Sphingomonadales</taxon>
        <taxon>Sphingomonadaceae</taxon>
        <taxon>Sphingomonas</taxon>
    </lineage>
</organism>
<evidence type="ECO:0000256" key="14">
    <source>
        <dbReference type="ARBA" id="ARBA00023136"/>
    </source>
</evidence>
<dbReference type="InterPro" id="IPR003763">
    <property type="entry name" value="CDP-diacylglyc_Pase"/>
</dbReference>
<evidence type="ECO:0000256" key="11">
    <source>
        <dbReference type="ARBA" id="ARBA00022801"/>
    </source>
</evidence>
<evidence type="ECO:0000256" key="2">
    <source>
        <dbReference type="ARBA" id="ARBA00004162"/>
    </source>
</evidence>
<keyword evidence="11 21" id="KW-0378">Hydrolase</keyword>
<dbReference type="PIRSF" id="PIRSF001273">
    <property type="entry name" value="CDH"/>
    <property type="match status" value="1"/>
</dbReference>
<evidence type="ECO:0000256" key="1">
    <source>
        <dbReference type="ARBA" id="ARBA00001007"/>
    </source>
</evidence>
<evidence type="ECO:0000256" key="3">
    <source>
        <dbReference type="ARBA" id="ARBA00004927"/>
    </source>
</evidence>
<evidence type="ECO:0000256" key="17">
    <source>
        <dbReference type="ARBA" id="ARBA00032888"/>
    </source>
</evidence>
<dbReference type="EMBL" id="CP032829">
    <property type="protein sequence ID" value="AYJ87687.1"/>
    <property type="molecule type" value="Genomic_DNA"/>
</dbReference>
<keyword evidence="22" id="KW-1185">Reference proteome</keyword>
<evidence type="ECO:0000256" key="4">
    <source>
        <dbReference type="ARBA" id="ARBA00005189"/>
    </source>
</evidence>
<evidence type="ECO:0000256" key="9">
    <source>
        <dbReference type="ARBA" id="ARBA00022516"/>
    </source>
</evidence>
<dbReference type="KEGG" id="spha:D3Y57_19345"/>
<evidence type="ECO:0000256" key="10">
    <source>
        <dbReference type="ARBA" id="ARBA00022692"/>
    </source>
</evidence>
<evidence type="ECO:0000256" key="15">
    <source>
        <dbReference type="ARBA" id="ARBA00023209"/>
    </source>
</evidence>
<dbReference type="GO" id="GO:0008654">
    <property type="term" value="P:phospholipid biosynthetic process"/>
    <property type="evidence" value="ECO:0007669"/>
    <property type="project" value="UniProtKB-KW"/>
</dbReference>
<keyword evidence="16" id="KW-1208">Phospholipid metabolism</keyword>
<dbReference type="GO" id="GO:0046342">
    <property type="term" value="P:CDP-diacylglycerol catabolic process"/>
    <property type="evidence" value="ECO:0007669"/>
    <property type="project" value="UniProtKB-UniPathway"/>
</dbReference>
<comment type="pathway">
    <text evidence="4">Lipid metabolism.</text>
</comment>
<dbReference type="SUPFAM" id="SSF54197">
    <property type="entry name" value="HIT-like"/>
    <property type="match status" value="1"/>
</dbReference>
<dbReference type="Proteomes" id="UP000276254">
    <property type="component" value="Chromosome"/>
</dbReference>
<keyword evidence="10 20" id="KW-0812">Transmembrane</keyword>
<keyword evidence="15" id="KW-0594">Phospholipid biosynthesis</keyword>
<dbReference type="Gene3D" id="3.30.428.30">
    <property type="entry name" value="HIT family - CDH-like"/>
    <property type="match status" value="1"/>
</dbReference>
<comment type="similarity">
    <text evidence="5">Belongs to the Cdh family.</text>
</comment>
<comment type="catalytic activity">
    <reaction evidence="1">
        <text>a CDP-1,2-diacyl-sn-glycerol + H2O = a 1,2-diacyl-sn-glycero-3-phosphate + CMP + 2 H(+)</text>
        <dbReference type="Rhea" id="RHEA:15221"/>
        <dbReference type="ChEBI" id="CHEBI:15377"/>
        <dbReference type="ChEBI" id="CHEBI:15378"/>
        <dbReference type="ChEBI" id="CHEBI:58332"/>
        <dbReference type="ChEBI" id="CHEBI:58608"/>
        <dbReference type="ChEBI" id="CHEBI:60377"/>
        <dbReference type="EC" id="3.6.1.26"/>
    </reaction>
</comment>
<evidence type="ECO:0000256" key="7">
    <source>
        <dbReference type="ARBA" id="ARBA00019608"/>
    </source>
</evidence>
<comment type="pathway">
    <text evidence="3">Phospholipid metabolism; CDP-diacylglycerol degradation; phosphatidate from CDP-diacylglycerol: step 1/1.</text>
</comment>
<keyword evidence="9" id="KW-0444">Lipid biosynthesis</keyword>
<dbReference type="GO" id="GO:0008715">
    <property type="term" value="F:CDP-diacylglycerol diphosphatase activity"/>
    <property type="evidence" value="ECO:0007669"/>
    <property type="project" value="UniProtKB-EC"/>
</dbReference>